<dbReference type="PANTHER" id="PTHR40661:SF1">
    <property type="entry name" value="HTH CRO_C1-TYPE DOMAIN-CONTAINING PROTEIN"/>
    <property type="match status" value="1"/>
</dbReference>
<sequence>MRIGTIIKEYRSVHKLSMEKFAKLAGKSKGYISMLEKGENPNTKKPISPSLETLQNIASAMNMDFDILVSQLDDNQLISNSTTLSVYPDFLTHQTTDKIGNIQDIANRIRELRLANNLEQTEVADYLGYKSDTTVSKWENGKNLPTGAKLVKLAKLFNTTTDYILHGKDINTTASPDLLTQQITDKVVQLTPDNKKIVLRTSEELLERQKANGEMYTEQNEEETKINEVSEVISLYQVEVVSETAAACGFNYGFGYDDTDREIIDVDEQPPRHDIATKVSGDSMQPDYQDGDILYLVDKGLTTYNGDLAVIAYGDRSYFKKIYTENGRLRLVSLNDKYEDIILDFPPAEDTHIKIYAVVGVYRGE</sequence>
<feature type="domain" description="HTH cro/C1-type" evidence="4">
    <location>
        <begin position="7"/>
        <end position="68"/>
    </location>
</feature>
<dbReference type="InterPro" id="IPR001387">
    <property type="entry name" value="Cro/C1-type_HTH"/>
</dbReference>
<accession>A0A6I1TY03</accession>
<proteinExistence type="predicted"/>
<keyword evidence="3" id="KW-0804">Transcription</keyword>
<dbReference type="Pfam" id="PF00717">
    <property type="entry name" value="Peptidase_S24"/>
    <property type="match status" value="1"/>
</dbReference>
<dbReference type="SUPFAM" id="SSF47413">
    <property type="entry name" value="lambda repressor-like DNA-binding domains"/>
    <property type="match status" value="2"/>
</dbReference>
<organism evidence="5 6">
    <name type="scientific">Streptococcus mitis</name>
    <dbReference type="NCBI Taxonomy" id="28037"/>
    <lineage>
        <taxon>Bacteria</taxon>
        <taxon>Bacillati</taxon>
        <taxon>Bacillota</taxon>
        <taxon>Bacilli</taxon>
        <taxon>Lactobacillales</taxon>
        <taxon>Streptococcaceae</taxon>
        <taxon>Streptococcus</taxon>
        <taxon>Streptococcus mitis group</taxon>
    </lineage>
</organism>
<evidence type="ECO:0000256" key="2">
    <source>
        <dbReference type="ARBA" id="ARBA00023125"/>
    </source>
</evidence>
<dbReference type="EMBL" id="WIJP01000006">
    <property type="protein sequence ID" value="MQQ29785.1"/>
    <property type="molecule type" value="Genomic_DNA"/>
</dbReference>
<keyword evidence="2" id="KW-0238">DNA-binding</keyword>
<dbReference type="InterPro" id="IPR015927">
    <property type="entry name" value="Peptidase_S24_S26A/B/C"/>
</dbReference>
<dbReference type="Pfam" id="PF01381">
    <property type="entry name" value="HTH_3"/>
    <property type="match status" value="2"/>
</dbReference>
<dbReference type="CDD" id="cd00093">
    <property type="entry name" value="HTH_XRE"/>
    <property type="match status" value="2"/>
</dbReference>
<keyword evidence="1" id="KW-0805">Transcription regulation</keyword>
<name>A0A6I1TY03_STRMT</name>
<dbReference type="InterPro" id="IPR010982">
    <property type="entry name" value="Lambda_DNA-bd_dom_sf"/>
</dbReference>
<reference evidence="5 6" key="1">
    <citation type="submission" date="2019-10" db="EMBL/GenBank/DDBJ databases">
        <title>Streptococcus mitis of the oral and urogenital tracts.</title>
        <authorList>
            <person name="Price T."/>
            <person name="Mores C.R."/>
            <person name="Putonti C."/>
            <person name="Wolfe A.J."/>
        </authorList>
    </citation>
    <scope>NUCLEOTIDE SEQUENCE [LARGE SCALE GENOMIC DNA]</scope>
    <source>
        <strain evidence="5 6">SM10</strain>
    </source>
</reference>
<dbReference type="GO" id="GO:0003677">
    <property type="term" value="F:DNA binding"/>
    <property type="evidence" value="ECO:0007669"/>
    <property type="project" value="UniProtKB-KW"/>
</dbReference>
<evidence type="ECO:0000313" key="5">
    <source>
        <dbReference type="EMBL" id="MQQ29785.1"/>
    </source>
</evidence>
<protein>
    <submittedName>
        <fullName evidence="5">Helix-turn-helix domain-containing protein</fullName>
    </submittedName>
</protein>
<dbReference type="Gene3D" id="1.10.260.40">
    <property type="entry name" value="lambda repressor-like DNA-binding domains"/>
    <property type="match status" value="2"/>
</dbReference>
<dbReference type="PANTHER" id="PTHR40661">
    <property type="match status" value="1"/>
</dbReference>
<dbReference type="AlphaFoldDB" id="A0A6I1TY03"/>
<dbReference type="CDD" id="cd06529">
    <property type="entry name" value="S24_LexA-like"/>
    <property type="match status" value="1"/>
</dbReference>
<feature type="domain" description="HTH cro/C1-type" evidence="4">
    <location>
        <begin position="109"/>
        <end position="164"/>
    </location>
</feature>
<evidence type="ECO:0000256" key="3">
    <source>
        <dbReference type="ARBA" id="ARBA00023163"/>
    </source>
</evidence>
<dbReference type="PROSITE" id="PS50943">
    <property type="entry name" value="HTH_CROC1"/>
    <property type="match status" value="2"/>
</dbReference>
<evidence type="ECO:0000313" key="6">
    <source>
        <dbReference type="Proteomes" id="UP000438885"/>
    </source>
</evidence>
<dbReference type="InterPro" id="IPR039418">
    <property type="entry name" value="LexA-like"/>
</dbReference>
<comment type="caution">
    <text evidence="5">The sequence shown here is derived from an EMBL/GenBank/DDBJ whole genome shotgun (WGS) entry which is preliminary data.</text>
</comment>
<evidence type="ECO:0000256" key="1">
    <source>
        <dbReference type="ARBA" id="ARBA00023015"/>
    </source>
</evidence>
<gene>
    <name evidence="5" type="ORF">GEZ84_05265</name>
</gene>
<dbReference type="InterPro" id="IPR036286">
    <property type="entry name" value="LexA/Signal_pep-like_sf"/>
</dbReference>
<dbReference type="SUPFAM" id="SSF51306">
    <property type="entry name" value="LexA/Signal peptidase"/>
    <property type="match status" value="1"/>
</dbReference>
<dbReference type="Gene3D" id="2.10.109.10">
    <property type="entry name" value="Umud Fragment, subunit A"/>
    <property type="match status" value="1"/>
</dbReference>
<dbReference type="Proteomes" id="UP000438885">
    <property type="component" value="Unassembled WGS sequence"/>
</dbReference>
<dbReference type="SMART" id="SM00530">
    <property type="entry name" value="HTH_XRE"/>
    <property type="match status" value="2"/>
</dbReference>
<evidence type="ECO:0000259" key="4">
    <source>
        <dbReference type="PROSITE" id="PS50943"/>
    </source>
</evidence>